<dbReference type="Pfam" id="PF00348">
    <property type="entry name" value="polyprenyl_synt"/>
    <property type="match status" value="1"/>
</dbReference>
<dbReference type="AlphaFoldDB" id="A0A563VUG3"/>
<dbReference type="GO" id="GO:0046872">
    <property type="term" value="F:metal ion binding"/>
    <property type="evidence" value="ECO:0007669"/>
    <property type="project" value="UniProtKB-KW"/>
</dbReference>
<keyword evidence="4" id="KW-0479">Metal-binding</keyword>
<dbReference type="Proteomes" id="UP000320055">
    <property type="component" value="Unassembled WGS sequence"/>
</dbReference>
<evidence type="ECO:0000256" key="5">
    <source>
        <dbReference type="ARBA" id="ARBA00022842"/>
    </source>
</evidence>
<dbReference type="Gene3D" id="1.10.600.10">
    <property type="entry name" value="Farnesyl Diphosphate Synthase"/>
    <property type="match status" value="1"/>
</dbReference>
<keyword evidence="8" id="KW-1185">Reference proteome</keyword>
<evidence type="ECO:0000313" key="7">
    <source>
        <dbReference type="EMBL" id="VEP15116.1"/>
    </source>
</evidence>
<evidence type="ECO:0000256" key="3">
    <source>
        <dbReference type="ARBA" id="ARBA00022679"/>
    </source>
</evidence>
<dbReference type="PROSITE" id="PS00444">
    <property type="entry name" value="POLYPRENYL_SYNTHASE_2"/>
    <property type="match status" value="1"/>
</dbReference>
<dbReference type="InterPro" id="IPR008949">
    <property type="entry name" value="Isoprenoid_synthase_dom_sf"/>
</dbReference>
<dbReference type="SFLD" id="SFLDS00005">
    <property type="entry name" value="Isoprenoid_Synthase_Type_I"/>
    <property type="match status" value="1"/>
</dbReference>
<dbReference type="EC" id="2.5.1.-" evidence="7"/>
<dbReference type="CDD" id="cd00685">
    <property type="entry name" value="Trans_IPPS_HT"/>
    <property type="match status" value="1"/>
</dbReference>
<gene>
    <name evidence="7" type="primary">preA</name>
    <name evidence="7" type="ORF">H1P_310017</name>
</gene>
<sequence length="331" mass="36306">MITTSSLLAPVDGDLHILTENLKQLVGARHPILRAAAEHLFDAGGKRIRPAIVLLVARAIISNDKNTSSAQQDISPRHRKLAEITEMIHTASLVHDDVVDESNVRRNVPTVHSLFDNRVAVLAGDFLFAQSSWYLADLDNLEVVKLLSEVIRDFAEGEILQSLSSFDTNISVDDYLDKNYYKTASLIANSAKASGILSDVSPEIANNLYQYGRNLGLAFQIVDDILDFTGSTEVLGKPAGSDLASGILTIPVIYAMEEKPYLQVLIEREFSEEGDLEEAVAIVKKGEAINRARKLAATYTEKAKDNLTCLAASDSAKALKELTDYNLSRLY</sequence>
<protein>
    <submittedName>
        <fullName evidence="7">Prenyl transferase</fullName>
        <ecNumber evidence="7">2.5.1.-</ecNumber>
    </submittedName>
</protein>
<dbReference type="InterPro" id="IPR033749">
    <property type="entry name" value="Polyprenyl_synt_CS"/>
</dbReference>
<accession>A0A563VUG3</accession>
<evidence type="ECO:0000256" key="2">
    <source>
        <dbReference type="ARBA" id="ARBA00006706"/>
    </source>
</evidence>
<dbReference type="EMBL" id="CAACVJ010000235">
    <property type="protein sequence ID" value="VEP15116.1"/>
    <property type="molecule type" value="Genomic_DNA"/>
</dbReference>
<evidence type="ECO:0000313" key="8">
    <source>
        <dbReference type="Proteomes" id="UP000320055"/>
    </source>
</evidence>
<dbReference type="SUPFAM" id="SSF48576">
    <property type="entry name" value="Terpenoid synthases"/>
    <property type="match status" value="1"/>
</dbReference>
<comment type="cofactor">
    <cofactor evidence="1">
        <name>Mg(2+)</name>
        <dbReference type="ChEBI" id="CHEBI:18420"/>
    </cofactor>
</comment>
<evidence type="ECO:0000256" key="4">
    <source>
        <dbReference type="ARBA" id="ARBA00022723"/>
    </source>
</evidence>
<comment type="similarity">
    <text evidence="2 6">Belongs to the FPP/GGPP synthase family.</text>
</comment>
<dbReference type="OrthoDB" id="9805316at2"/>
<proteinExistence type="inferred from homology"/>
<dbReference type="GO" id="GO:0004659">
    <property type="term" value="F:prenyltransferase activity"/>
    <property type="evidence" value="ECO:0007669"/>
    <property type="project" value="InterPro"/>
</dbReference>
<dbReference type="InterPro" id="IPR000092">
    <property type="entry name" value="Polyprenyl_synt"/>
</dbReference>
<keyword evidence="5" id="KW-0460">Magnesium</keyword>
<organism evidence="7 8">
    <name type="scientific">Hyella patelloides LEGE 07179</name>
    <dbReference type="NCBI Taxonomy" id="945734"/>
    <lineage>
        <taxon>Bacteria</taxon>
        <taxon>Bacillati</taxon>
        <taxon>Cyanobacteriota</taxon>
        <taxon>Cyanophyceae</taxon>
        <taxon>Pleurocapsales</taxon>
        <taxon>Hyellaceae</taxon>
        <taxon>Hyella</taxon>
    </lineage>
</organism>
<dbReference type="RefSeq" id="WP_144865286.1">
    <property type="nucleotide sequence ID" value="NZ_LR213791.1"/>
</dbReference>
<reference evidence="7 8" key="1">
    <citation type="submission" date="2019-01" db="EMBL/GenBank/DDBJ databases">
        <authorList>
            <person name="Brito A."/>
        </authorList>
    </citation>
    <scope>NUCLEOTIDE SEQUENCE [LARGE SCALE GENOMIC DNA]</scope>
    <source>
        <strain evidence="7">1</strain>
    </source>
</reference>
<dbReference type="PANTHER" id="PTHR12001">
    <property type="entry name" value="GERANYLGERANYL PYROPHOSPHATE SYNTHASE"/>
    <property type="match status" value="1"/>
</dbReference>
<dbReference type="NCBIfam" id="TIGR02749">
    <property type="entry name" value="prenyl_cyano"/>
    <property type="match status" value="1"/>
</dbReference>
<name>A0A563VUG3_9CYAN</name>
<dbReference type="PANTHER" id="PTHR12001:SF69">
    <property type="entry name" value="ALL TRANS-POLYPRENYL-DIPHOSPHATE SYNTHASE PDSS1"/>
    <property type="match status" value="1"/>
</dbReference>
<keyword evidence="3 6" id="KW-0808">Transferase</keyword>
<evidence type="ECO:0000256" key="6">
    <source>
        <dbReference type="RuleBase" id="RU004466"/>
    </source>
</evidence>
<evidence type="ECO:0000256" key="1">
    <source>
        <dbReference type="ARBA" id="ARBA00001946"/>
    </source>
</evidence>
<dbReference type="GO" id="GO:0008299">
    <property type="term" value="P:isoprenoid biosynthetic process"/>
    <property type="evidence" value="ECO:0007669"/>
    <property type="project" value="InterPro"/>
</dbReference>